<protein>
    <submittedName>
        <fullName evidence="1">Uncharacterized protein</fullName>
    </submittedName>
</protein>
<organism evidence="1">
    <name type="scientific">Ixodes ricinus</name>
    <name type="common">Common tick</name>
    <name type="synonym">Acarus ricinus</name>
    <dbReference type="NCBI Taxonomy" id="34613"/>
    <lineage>
        <taxon>Eukaryota</taxon>
        <taxon>Metazoa</taxon>
        <taxon>Ecdysozoa</taxon>
        <taxon>Arthropoda</taxon>
        <taxon>Chelicerata</taxon>
        <taxon>Arachnida</taxon>
        <taxon>Acari</taxon>
        <taxon>Parasitiformes</taxon>
        <taxon>Ixodida</taxon>
        <taxon>Ixodoidea</taxon>
        <taxon>Ixodidae</taxon>
        <taxon>Ixodinae</taxon>
        <taxon>Ixodes</taxon>
    </lineage>
</organism>
<name>A0A6B0UWF6_IXORI</name>
<proteinExistence type="predicted"/>
<evidence type="ECO:0000313" key="1">
    <source>
        <dbReference type="EMBL" id="MXU94119.1"/>
    </source>
</evidence>
<sequence>MCSLLWTRRSSRAAFVTLPSASFSFSEECLNVLRSTPCTVATAFSRASLRLLVRVIQASKQAASRSPVPVKLAPMSGISILTALRWPPFLLLPYNRISLELSDGRYEVSTTMGMPRSCSTSIASSTELSVVMVLLDSSSSSNWLGVTTSARSTSRSL</sequence>
<accession>A0A6B0UWF6</accession>
<reference evidence="1" key="1">
    <citation type="submission" date="2019-12" db="EMBL/GenBank/DDBJ databases">
        <title>An insight into the sialome of adult female Ixodes ricinus ticks feeding for 6 days.</title>
        <authorList>
            <person name="Perner J."/>
            <person name="Ribeiro J.M.C."/>
        </authorList>
    </citation>
    <scope>NUCLEOTIDE SEQUENCE</scope>
    <source>
        <strain evidence="1">Semi-engorged</strain>
        <tissue evidence="1">Salivary glands</tissue>
    </source>
</reference>
<dbReference type="AlphaFoldDB" id="A0A6B0UWF6"/>
<dbReference type="EMBL" id="GIFC01012036">
    <property type="protein sequence ID" value="MXU94119.1"/>
    <property type="molecule type" value="Transcribed_RNA"/>
</dbReference>